<accession>X1I829</accession>
<evidence type="ECO:0000259" key="1">
    <source>
        <dbReference type="Pfam" id="PF13635"/>
    </source>
</evidence>
<dbReference type="PANTHER" id="PTHR43566">
    <property type="entry name" value="CONSERVED PROTEIN"/>
    <property type="match status" value="1"/>
</dbReference>
<sequence length="98" mass="11134">MIKAPKIYFYDNGIRNMALGDFTPFHNRPDQGILAENMIFSYLISKMQIPEALELSFWRTSAGGEVDFIWNDTLIEVKKGDFISNPPRALLSCMVDTG</sequence>
<feature type="non-terminal residue" evidence="2">
    <location>
        <position position="98"/>
    </location>
</feature>
<dbReference type="AlphaFoldDB" id="X1I829"/>
<organism evidence="2">
    <name type="scientific">marine sediment metagenome</name>
    <dbReference type="NCBI Taxonomy" id="412755"/>
    <lineage>
        <taxon>unclassified sequences</taxon>
        <taxon>metagenomes</taxon>
        <taxon>ecological metagenomes</taxon>
    </lineage>
</organism>
<reference evidence="2" key="1">
    <citation type="journal article" date="2014" name="Front. Microbiol.">
        <title>High frequency of phylogenetically diverse reductive dehalogenase-homologous genes in deep subseafloor sedimentary metagenomes.</title>
        <authorList>
            <person name="Kawai M."/>
            <person name="Futagami T."/>
            <person name="Toyoda A."/>
            <person name="Takaki Y."/>
            <person name="Nishi S."/>
            <person name="Hori S."/>
            <person name="Arai W."/>
            <person name="Tsubouchi T."/>
            <person name="Morono Y."/>
            <person name="Uchiyama I."/>
            <person name="Ito T."/>
            <person name="Fujiyama A."/>
            <person name="Inagaki F."/>
            <person name="Takami H."/>
        </authorList>
    </citation>
    <scope>NUCLEOTIDE SEQUENCE</scope>
    <source>
        <strain evidence="2">Expedition CK06-06</strain>
    </source>
</reference>
<gene>
    <name evidence="2" type="ORF">S03H2_64322</name>
</gene>
<dbReference type="InterPro" id="IPR025420">
    <property type="entry name" value="DUF4143"/>
</dbReference>
<feature type="domain" description="DUF4143" evidence="1">
    <location>
        <begin position="2"/>
        <end position="79"/>
    </location>
</feature>
<dbReference type="PANTHER" id="PTHR43566:SF1">
    <property type="entry name" value="AAA+ ATPASE DOMAIN-CONTAINING PROTEIN"/>
    <property type="match status" value="1"/>
</dbReference>
<name>X1I829_9ZZZZ</name>
<protein>
    <recommendedName>
        <fullName evidence="1">DUF4143 domain-containing protein</fullName>
    </recommendedName>
</protein>
<dbReference type="Pfam" id="PF13635">
    <property type="entry name" value="DUF4143"/>
    <property type="match status" value="1"/>
</dbReference>
<dbReference type="EMBL" id="BARU01041770">
    <property type="protein sequence ID" value="GAH77862.1"/>
    <property type="molecule type" value="Genomic_DNA"/>
</dbReference>
<proteinExistence type="predicted"/>
<comment type="caution">
    <text evidence="2">The sequence shown here is derived from an EMBL/GenBank/DDBJ whole genome shotgun (WGS) entry which is preliminary data.</text>
</comment>
<evidence type="ECO:0000313" key="2">
    <source>
        <dbReference type="EMBL" id="GAH77862.1"/>
    </source>
</evidence>